<reference evidence="1 2" key="1">
    <citation type="journal article" date="2019" name="Nat. Plants">
        <title>Genome sequencing of Musa balbisiana reveals subgenome evolution and function divergence in polyploid bananas.</title>
        <authorList>
            <person name="Yao X."/>
        </authorList>
    </citation>
    <scope>NUCLEOTIDE SEQUENCE [LARGE SCALE GENOMIC DNA]</scope>
    <source>
        <strain evidence="2">cv. DH-PKW</strain>
        <tissue evidence="1">Leaves</tissue>
    </source>
</reference>
<name>A0A4S8I707_MUSBA</name>
<protein>
    <submittedName>
        <fullName evidence="1">Uncharacterized protein</fullName>
    </submittedName>
</protein>
<gene>
    <name evidence="1" type="ORF">C4D60_Mb00t00870</name>
</gene>
<dbReference type="AlphaFoldDB" id="A0A4S8I707"/>
<proteinExistence type="predicted"/>
<accession>A0A4S8I707</accession>
<evidence type="ECO:0000313" key="2">
    <source>
        <dbReference type="Proteomes" id="UP000317650"/>
    </source>
</evidence>
<organism evidence="1 2">
    <name type="scientific">Musa balbisiana</name>
    <name type="common">Banana</name>
    <dbReference type="NCBI Taxonomy" id="52838"/>
    <lineage>
        <taxon>Eukaryota</taxon>
        <taxon>Viridiplantae</taxon>
        <taxon>Streptophyta</taxon>
        <taxon>Embryophyta</taxon>
        <taxon>Tracheophyta</taxon>
        <taxon>Spermatophyta</taxon>
        <taxon>Magnoliopsida</taxon>
        <taxon>Liliopsida</taxon>
        <taxon>Zingiberales</taxon>
        <taxon>Musaceae</taxon>
        <taxon>Musa</taxon>
    </lineage>
</organism>
<keyword evidence="2" id="KW-1185">Reference proteome</keyword>
<comment type="caution">
    <text evidence="1">The sequence shown here is derived from an EMBL/GenBank/DDBJ whole genome shotgun (WGS) entry which is preliminary data.</text>
</comment>
<dbReference type="EMBL" id="PYDT01000052">
    <property type="protein sequence ID" value="THU43591.1"/>
    <property type="molecule type" value="Genomic_DNA"/>
</dbReference>
<sequence length="116" mass="12796">MAMGLATVAPIVLVSKDTLPQLSDALTSHTNQDIAPQQSYHNSTNHVNQDYLTRVRDEVPNFCFSYPRVPWETSVVEGSDIIGRDKVSNLSSLWRYPCESECSLIFVTTGSTTGST</sequence>
<evidence type="ECO:0000313" key="1">
    <source>
        <dbReference type="EMBL" id="THU43591.1"/>
    </source>
</evidence>
<dbReference type="Proteomes" id="UP000317650">
    <property type="component" value="Unassembled WGS sequence"/>
</dbReference>